<dbReference type="PROSITE" id="PS00108">
    <property type="entry name" value="PROTEIN_KINASE_ST"/>
    <property type="match status" value="1"/>
</dbReference>
<dbReference type="InterPro" id="IPR051681">
    <property type="entry name" value="Ser/Thr_Kinases-Pseudokinases"/>
</dbReference>
<dbReference type="PROSITE" id="PS50011">
    <property type="entry name" value="PROTEIN_KINASE_DOM"/>
    <property type="match status" value="1"/>
</dbReference>
<evidence type="ECO:0000313" key="4">
    <source>
        <dbReference type="Proteomes" id="UP001165090"/>
    </source>
</evidence>
<organism evidence="3 4">
    <name type="scientific">Volvox africanus</name>
    <dbReference type="NCBI Taxonomy" id="51714"/>
    <lineage>
        <taxon>Eukaryota</taxon>
        <taxon>Viridiplantae</taxon>
        <taxon>Chlorophyta</taxon>
        <taxon>core chlorophytes</taxon>
        <taxon>Chlorophyceae</taxon>
        <taxon>CS clade</taxon>
        <taxon>Chlamydomonadales</taxon>
        <taxon>Volvocaceae</taxon>
        <taxon>Volvox</taxon>
    </lineage>
</organism>
<dbReference type="SUPFAM" id="SSF56112">
    <property type="entry name" value="Protein kinase-like (PK-like)"/>
    <property type="match status" value="1"/>
</dbReference>
<reference evidence="3 4" key="1">
    <citation type="journal article" date="2023" name="IScience">
        <title>Expanded male sex-determining region conserved during the evolution of homothallism in the green alga Volvox.</title>
        <authorList>
            <person name="Yamamoto K."/>
            <person name="Matsuzaki R."/>
            <person name="Mahakham W."/>
            <person name="Heman W."/>
            <person name="Sekimoto H."/>
            <person name="Kawachi M."/>
            <person name="Minakuchi Y."/>
            <person name="Toyoda A."/>
            <person name="Nozaki H."/>
        </authorList>
    </citation>
    <scope>NUCLEOTIDE SEQUENCE [LARGE SCALE GENOMIC DNA]</scope>
    <source>
        <strain evidence="3 4">NIES-4468</strain>
    </source>
</reference>
<proteinExistence type="predicted"/>
<dbReference type="InterPro" id="IPR000719">
    <property type="entry name" value="Prot_kinase_dom"/>
</dbReference>
<dbReference type="Gene3D" id="1.10.510.10">
    <property type="entry name" value="Transferase(Phosphotransferase) domain 1"/>
    <property type="match status" value="1"/>
</dbReference>
<sequence>MPGSPNSLFACLCGTREKHTRENPRRRLPQVETKFQNERVPTYESTTSPSNGQQNHREDLEVQALLQLQRVLGSLPGTWLPRMHAILSIITVFFDATEISLYGASGASKPGLPVCFVRLARAFGDSSEGIKDEKGETMAGFEVWPASERTKLEGHGRTDDCKMPDETSMQLTRRQACQRLMPGMLDIMLSSQAPVIQSLKSSSSERALSPGGSGLTKRRPEALMENSTAGSIQDVVALVPLSIGSHIAGALWIVQYGRPTVTDRTVTQQTLGTATTNTPVGILTPFSHSIGVATVDATADMAKGAALQPPPPCPKLLSSSQALQQLSVSASMCLLGQEVPFLASLSDSLRQLWASSSMQQLVGALCDVLGGHMRERFLLEPRVFAALVPEATSTVGLMFSRQPPTAGPRSTSKVTRGGGGGSGLEASTGPRPQSPRAAVLFGRESRSLGSRPISENVSRYLAQTTNVAVNASAIATGSGSVDRDGGILQRTARGQGLPRVVALTQNDLAVLDASVCHGGGGSNAAASGSFMALRVKPFPLAQTLLRHVLRRLAGMAVASGNMNSKSVSGGRLGWQSGVGSRAWGKVVEDCVVHVQDPKKPSRDVLMLIANSGAAATASSSLWPGGGGGLASPGMTPFGGSGPSVSGSFASGRRIVSSLILLVLPAGDDKAMIGLYVAFPQTLPLHLLQQARRNMLEILEALSPIVAHKLTTDLAVELETLATAAPGSYAVVEAPRMDDCPVAAATMDDGTGLQASESKIILQSPADEPTVDRMVQMYSPIVQSFLYDSRSAAGGPNSSMAPGGGPNSALGATHSLNLMDTIASPHACDNTVGMTSLLSVRESALAASNVPNFMTACCEGFTQSTVIHMEELDMVQSTMRAQMPLLVASMQNSISNARVEAALAAAAACFNKSRTSVSTSAGATFGADHNELSQLELHNQLGHGGCAVVFKGALGTLDCAIKLMEMPDVDGMDATGSSKGDTTFKWEHDAGAGAGGNDGRTNGASDGGSDGGLLDNDSLAARRALLRNAMELAAMTSISHPNIMQVYSTFSNVTLGRRNKADGTEHFYLTSINDSTIKHPDAPPICVAIVCEWCDKGCLGAALQKRTFPTVLPQSSVVRRTNNYGLGQGGSGGSRQGRVLDFKGILMTLLDVAMALRHLHMHNLIHRDVKPANVLLKSNVMDPRGFTAKLADFGFVTLLNQPGDEKSGGEPFTWVDETCGTVTHMGPECWQKPARLSASCDIFSFGILMWELTAGGSRPYPEVHPNNIARVVKRGVRPAFDDSVPSQYRFLAQRCWTAEPNSRPRSSELVTAISQMLNRI</sequence>
<protein>
    <recommendedName>
        <fullName evidence="2">Protein kinase domain-containing protein</fullName>
    </recommendedName>
</protein>
<dbReference type="Proteomes" id="UP001165090">
    <property type="component" value="Unassembled WGS sequence"/>
</dbReference>
<keyword evidence="4" id="KW-1185">Reference proteome</keyword>
<feature type="region of interest" description="Disordered" evidence="1">
    <location>
        <begin position="398"/>
        <end position="435"/>
    </location>
</feature>
<dbReference type="SMART" id="SM00220">
    <property type="entry name" value="S_TKc"/>
    <property type="match status" value="1"/>
</dbReference>
<evidence type="ECO:0000256" key="1">
    <source>
        <dbReference type="SAM" id="MobiDB-lite"/>
    </source>
</evidence>
<evidence type="ECO:0000313" key="3">
    <source>
        <dbReference type="EMBL" id="GLI59752.1"/>
    </source>
</evidence>
<accession>A0ABQ5RRV4</accession>
<evidence type="ECO:0000259" key="2">
    <source>
        <dbReference type="PROSITE" id="PS50011"/>
    </source>
</evidence>
<name>A0ABQ5RRV4_9CHLO</name>
<dbReference type="InterPro" id="IPR001245">
    <property type="entry name" value="Ser-Thr/Tyr_kinase_cat_dom"/>
</dbReference>
<feature type="domain" description="Protein kinase" evidence="2">
    <location>
        <begin position="934"/>
        <end position="1316"/>
    </location>
</feature>
<feature type="region of interest" description="Disordered" evidence="1">
    <location>
        <begin position="979"/>
        <end position="1009"/>
    </location>
</feature>
<dbReference type="InterPro" id="IPR008271">
    <property type="entry name" value="Ser/Thr_kinase_AS"/>
</dbReference>
<dbReference type="PANTHER" id="PTHR44329">
    <property type="entry name" value="SERINE/THREONINE-PROTEIN KINASE TNNI3K-RELATED"/>
    <property type="match status" value="1"/>
</dbReference>
<comment type="caution">
    <text evidence="3">The sequence shown here is derived from an EMBL/GenBank/DDBJ whole genome shotgun (WGS) entry which is preliminary data.</text>
</comment>
<dbReference type="Pfam" id="PF07714">
    <property type="entry name" value="PK_Tyr_Ser-Thr"/>
    <property type="match status" value="1"/>
</dbReference>
<gene>
    <name evidence="3" type="ORF">VaNZ11_001702</name>
</gene>
<dbReference type="PANTHER" id="PTHR44329:SF214">
    <property type="entry name" value="PROTEIN KINASE DOMAIN-CONTAINING PROTEIN"/>
    <property type="match status" value="1"/>
</dbReference>
<feature type="compositionally biased region" description="Polar residues" evidence="1">
    <location>
        <begin position="43"/>
        <end position="54"/>
    </location>
</feature>
<dbReference type="InterPro" id="IPR011009">
    <property type="entry name" value="Kinase-like_dom_sf"/>
</dbReference>
<feature type="region of interest" description="Disordered" evidence="1">
    <location>
        <begin position="19"/>
        <end position="56"/>
    </location>
</feature>
<dbReference type="EMBL" id="BSDZ01000004">
    <property type="protein sequence ID" value="GLI59752.1"/>
    <property type="molecule type" value="Genomic_DNA"/>
</dbReference>